<dbReference type="PRINTS" id="PR00080">
    <property type="entry name" value="SDRFAMILY"/>
</dbReference>
<comment type="caution">
    <text evidence="4">The sequence shown here is derived from an EMBL/GenBank/DDBJ whole genome shotgun (WGS) entry which is preliminary data.</text>
</comment>
<dbReference type="Proteomes" id="UP000187251">
    <property type="component" value="Unassembled WGS sequence"/>
</dbReference>
<dbReference type="EMBL" id="JAPZVI010000021">
    <property type="protein sequence ID" value="MCZ8404170.1"/>
    <property type="molecule type" value="Genomic_DNA"/>
</dbReference>
<evidence type="ECO:0000313" key="4">
    <source>
        <dbReference type="EMBL" id="MCZ8404170.1"/>
    </source>
</evidence>
<dbReference type="AlphaFoldDB" id="A0A0D6IKS9"/>
<evidence type="ECO:0000313" key="5">
    <source>
        <dbReference type="EMBL" id="OMG92283.1"/>
    </source>
</evidence>
<dbReference type="eggNOG" id="COG1028">
    <property type="taxonomic scope" value="Bacteria"/>
</dbReference>
<name>A0A0D6IKS9_ALCXX</name>
<reference evidence="4" key="2">
    <citation type="submission" date="2022-12" db="EMBL/GenBank/DDBJ databases">
        <authorList>
            <person name="Voronina O.L."/>
            <person name="Kunda M.S."/>
            <person name="Ryzhova N."/>
            <person name="Aksenova E.I."/>
        </authorList>
    </citation>
    <scope>NUCLEOTIDE SEQUENCE</scope>
    <source>
        <strain evidence="4">SCCH136:Ach223948</strain>
    </source>
</reference>
<sequence>MDLQLVGKRVLITGASKGIGLACATAFAREGAEPILAARDDAALQAASQAILAQTGRQPRTVAVDLAQPGAAARVLERTGAIDILVNNAGAVPGGALDQVQDERWRAGWDLKVHGYIDLARHYYPLMRAAGAGVIANIIGMAGSAPRADYICGAAANASLIAFTRALGGDGPRHGVRVFGVNPSRTRTDRVLTLARQRAQARWGDESRWQETLNDLPFGRLMEPEEVADMVVFGASPRAGYLSGTVIDLDGGEQYAGR</sequence>
<accession>A0A0M9I914</accession>
<evidence type="ECO:0000256" key="3">
    <source>
        <dbReference type="ARBA" id="ARBA00023027"/>
    </source>
</evidence>
<dbReference type="OrthoDB" id="9803333at2"/>
<dbReference type="SUPFAM" id="SSF51735">
    <property type="entry name" value="NAD(P)-binding Rossmann-fold domains"/>
    <property type="match status" value="1"/>
</dbReference>
<dbReference type="Proteomes" id="UP001141992">
    <property type="component" value="Unassembled WGS sequence"/>
</dbReference>
<organism evidence="4 7">
    <name type="scientific">Alcaligenes xylosoxydans xylosoxydans</name>
    <name type="common">Achromobacter xylosoxidans</name>
    <dbReference type="NCBI Taxonomy" id="85698"/>
    <lineage>
        <taxon>Bacteria</taxon>
        <taxon>Pseudomonadati</taxon>
        <taxon>Pseudomonadota</taxon>
        <taxon>Betaproteobacteria</taxon>
        <taxon>Burkholderiales</taxon>
        <taxon>Alcaligenaceae</taxon>
        <taxon>Achromobacter</taxon>
    </lineage>
</organism>
<dbReference type="PATRIC" id="fig|85698.15.peg.1811"/>
<dbReference type="InterPro" id="IPR036291">
    <property type="entry name" value="NAD(P)-bd_dom_sf"/>
</dbReference>
<dbReference type="Pfam" id="PF13561">
    <property type="entry name" value="adh_short_C2"/>
    <property type="match status" value="1"/>
</dbReference>
<dbReference type="GeneID" id="75278981"/>
<evidence type="ECO:0000256" key="1">
    <source>
        <dbReference type="ARBA" id="ARBA00006484"/>
    </source>
</evidence>
<evidence type="ECO:0000313" key="6">
    <source>
        <dbReference type="Proteomes" id="UP000187251"/>
    </source>
</evidence>
<dbReference type="KEGG" id="axx:ERS451415_05144"/>
<comment type="similarity">
    <text evidence="1">Belongs to the short-chain dehydrogenases/reductases (SDR) family.</text>
</comment>
<reference evidence="5 6" key="1">
    <citation type="submission" date="2016-09" db="EMBL/GenBank/DDBJ databases">
        <title>Phylogenomics of Achromobacter.</title>
        <authorList>
            <person name="Jeukens J."/>
            <person name="Freschi L."/>
            <person name="Vincent A.T."/>
            <person name="Emond-Rheault J.-G."/>
            <person name="Kukavica-Ibrulj I."/>
            <person name="Charette S.J."/>
            <person name="Levesque R.C."/>
        </authorList>
    </citation>
    <scope>NUCLEOTIDE SEQUENCE [LARGE SCALE GENOMIC DNA]</scope>
    <source>
        <strain evidence="5 6">AUS488</strain>
    </source>
</reference>
<dbReference type="Gene3D" id="3.40.50.720">
    <property type="entry name" value="NAD(P)-binding Rossmann-like Domain"/>
    <property type="match status" value="1"/>
</dbReference>
<dbReference type="NCBIfam" id="NF004779">
    <property type="entry name" value="PRK06125.1"/>
    <property type="match status" value="1"/>
</dbReference>
<gene>
    <name evidence="5" type="ORF">BIZ92_06160</name>
    <name evidence="4" type="ORF">O9570_22120</name>
</gene>
<proteinExistence type="inferred from homology"/>
<keyword evidence="3" id="KW-0520">NAD</keyword>
<dbReference type="EMBL" id="MJMN01000002">
    <property type="protein sequence ID" value="OMG92283.1"/>
    <property type="molecule type" value="Genomic_DNA"/>
</dbReference>
<evidence type="ECO:0000256" key="2">
    <source>
        <dbReference type="ARBA" id="ARBA00023002"/>
    </source>
</evidence>
<dbReference type="PANTHER" id="PTHR43477:SF4">
    <property type="entry name" value="DEHYDROGENASE_REDUCTASE SDR FAMILY MEMBER 6"/>
    <property type="match status" value="1"/>
</dbReference>
<evidence type="ECO:0000313" key="7">
    <source>
        <dbReference type="Proteomes" id="UP001141992"/>
    </source>
</evidence>
<dbReference type="GO" id="GO:0016491">
    <property type="term" value="F:oxidoreductase activity"/>
    <property type="evidence" value="ECO:0007669"/>
    <property type="project" value="UniProtKB-KW"/>
</dbReference>
<dbReference type="InterPro" id="IPR051122">
    <property type="entry name" value="SDR_DHRS6-like"/>
</dbReference>
<accession>A0A0D6IKS9</accession>
<dbReference type="PANTHER" id="PTHR43477">
    <property type="entry name" value="DIHYDROANTICAPSIN 7-DEHYDROGENASE"/>
    <property type="match status" value="1"/>
</dbReference>
<dbReference type="PRINTS" id="PR00081">
    <property type="entry name" value="GDHRDH"/>
</dbReference>
<dbReference type="RefSeq" id="WP_006387405.1">
    <property type="nucleotide sequence ID" value="NZ_AP028040.1"/>
</dbReference>
<dbReference type="InterPro" id="IPR002347">
    <property type="entry name" value="SDR_fam"/>
</dbReference>
<keyword evidence="2" id="KW-0560">Oxidoreductase</keyword>
<protein>
    <submittedName>
        <fullName evidence="4">SDR family oxidoreductase</fullName>
    </submittedName>
    <submittedName>
        <fullName evidence="5">Short-chain dehydrogenase</fullName>
    </submittedName>
</protein>